<dbReference type="EMBL" id="JACEIK010001417">
    <property type="protein sequence ID" value="MCD7469219.1"/>
    <property type="molecule type" value="Genomic_DNA"/>
</dbReference>
<organism evidence="1 2">
    <name type="scientific">Datura stramonium</name>
    <name type="common">Jimsonweed</name>
    <name type="synonym">Common thornapple</name>
    <dbReference type="NCBI Taxonomy" id="4076"/>
    <lineage>
        <taxon>Eukaryota</taxon>
        <taxon>Viridiplantae</taxon>
        <taxon>Streptophyta</taxon>
        <taxon>Embryophyta</taxon>
        <taxon>Tracheophyta</taxon>
        <taxon>Spermatophyta</taxon>
        <taxon>Magnoliopsida</taxon>
        <taxon>eudicotyledons</taxon>
        <taxon>Gunneridae</taxon>
        <taxon>Pentapetalae</taxon>
        <taxon>asterids</taxon>
        <taxon>lamiids</taxon>
        <taxon>Solanales</taxon>
        <taxon>Solanaceae</taxon>
        <taxon>Solanoideae</taxon>
        <taxon>Datureae</taxon>
        <taxon>Datura</taxon>
    </lineage>
</organism>
<feature type="non-terminal residue" evidence="1">
    <location>
        <position position="72"/>
    </location>
</feature>
<name>A0ABS8TE66_DATST</name>
<comment type="caution">
    <text evidence="1">The sequence shown here is derived from an EMBL/GenBank/DDBJ whole genome shotgun (WGS) entry which is preliminary data.</text>
</comment>
<evidence type="ECO:0000313" key="1">
    <source>
        <dbReference type="EMBL" id="MCD7469219.1"/>
    </source>
</evidence>
<accession>A0ABS8TE66</accession>
<sequence>MVVGSIPVNCRNLAQNPRGNCTDRCLWSWNQIQKVSEKDGKQQQFVVCDHDLLFGSLVLSVVFKSRQSKGIL</sequence>
<dbReference type="Proteomes" id="UP000823775">
    <property type="component" value="Unassembled WGS sequence"/>
</dbReference>
<proteinExistence type="predicted"/>
<reference evidence="1 2" key="1">
    <citation type="journal article" date="2021" name="BMC Genomics">
        <title>Datura genome reveals duplications of psychoactive alkaloid biosynthetic genes and high mutation rate following tissue culture.</title>
        <authorList>
            <person name="Rajewski A."/>
            <person name="Carter-House D."/>
            <person name="Stajich J."/>
            <person name="Litt A."/>
        </authorList>
    </citation>
    <scope>NUCLEOTIDE SEQUENCE [LARGE SCALE GENOMIC DNA]</scope>
    <source>
        <strain evidence="1">AR-01</strain>
    </source>
</reference>
<gene>
    <name evidence="1" type="ORF">HAX54_008080</name>
</gene>
<protein>
    <submittedName>
        <fullName evidence="1">Uncharacterized protein</fullName>
    </submittedName>
</protein>
<keyword evidence="2" id="KW-1185">Reference proteome</keyword>
<evidence type="ECO:0000313" key="2">
    <source>
        <dbReference type="Proteomes" id="UP000823775"/>
    </source>
</evidence>